<comment type="caution">
    <text evidence="1">The sequence shown here is derived from an EMBL/GenBank/DDBJ whole genome shotgun (WGS) entry which is preliminary data.</text>
</comment>
<gene>
    <name evidence="1" type="ORF">FHR84_003773</name>
</gene>
<reference evidence="1 2" key="1">
    <citation type="submission" date="2020-07" db="EMBL/GenBank/DDBJ databases">
        <title>Genomic Encyclopedia of Type Strains, Phase III (KMG-III): the genomes of soil and plant-associated and newly described type strains.</title>
        <authorList>
            <person name="Whitman W."/>
        </authorList>
    </citation>
    <scope>NUCLEOTIDE SEQUENCE [LARGE SCALE GENOMIC DNA]</scope>
    <source>
        <strain evidence="1 2">CECT 8576</strain>
    </source>
</reference>
<proteinExistence type="predicted"/>
<evidence type="ECO:0000313" key="2">
    <source>
        <dbReference type="Proteomes" id="UP000548304"/>
    </source>
</evidence>
<name>A0A852ZA59_9ACTN</name>
<dbReference type="EMBL" id="JACBYW010000007">
    <property type="protein sequence ID" value="NYH80416.1"/>
    <property type="molecule type" value="Genomic_DNA"/>
</dbReference>
<dbReference type="RefSeq" id="WP_218863228.1">
    <property type="nucleotide sequence ID" value="NZ_JACBYW010000007.1"/>
</dbReference>
<accession>A0A852ZA59</accession>
<keyword evidence="2" id="KW-1185">Reference proteome</keyword>
<evidence type="ECO:0000313" key="1">
    <source>
        <dbReference type="EMBL" id="NYH80416.1"/>
    </source>
</evidence>
<organism evidence="1 2">
    <name type="scientific">Actinopolyspora biskrensis</name>
    <dbReference type="NCBI Taxonomy" id="1470178"/>
    <lineage>
        <taxon>Bacteria</taxon>
        <taxon>Bacillati</taxon>
        <taxon>Actinomycetota</taxon>
        <taxon>Actinomycetes</taxon>
        <taxon>Actinopolysporales</taxon>
        <taxon>Actinopolysporaceae</taxon>
        <taxon>Actinopolyspora</taxon>
    </lineage>
</organism>
<dbReference type="AlphaFoldDB" id="A0A852ZA59"/>
<protein>
    <submittedName>
        <fullName evidence="1">Uncharacterized protein</fullName>
    </submittedName>
</protein>
<dbReference type="Proteomes" id="UP000548304">
    <property type="component" value="Unassembled WGS sequence"/>
</dbReference>
<sequence length="50" mass="5472">MRQPTLIGRLSTCRQLSRGPADLALVIDTAETPSTAEECFDQQPLLDEPS</sequence>